<organism evidence="1 2">
    <name type="scientific">Hydrogenoanaerobacterium saccharovorans</name>
    <dbReference type="NCBI Taxonomy" id="474960"/>
    <lineage>
        <taxon>Bacteria</taxon>
        <taxon>Bacillati</taxon>
        <taxon>Bacillota</taxon>
        <taxon>Clostridia</taxon>
        <taxon>Eubacteriales</taxon>
        <taxon>Oscillospiraceae</taxon>
        <taxon>Hydrogenoanaerobacterium</taxon>
    </lineage>
</organism>
<comment type="caution">
    <text evidence="1">The sequence shown here is derived from an EMBL/GenBank/DDBJ whole genome shotgun (WGS) entry which is preliminary data.</text>
</comment>
<keyword evidence="2" id="KW-1185">Reference proteome</keyword>
<evidence type="ECO:0000313" key="1">
    <source>
        <dbReference type="EMBL" id="MBM6923759.1"/>
    </source>
</evidence>
<accession>A0ABS2GQC7</accession>
<sequence length="471" mass="55577">MSYVLSIPSFNRTFAVKEEDSKLRMTHNNGIRFKLLPYVTSSSVEACTDLSTVVGRYLAKIERKESVSLSMQELITRLRNDEELEIQLGTDEIFSQVVRHMFFDANGQIRPINLRMFLQISCKDKNETKLADYLVDVLGDQEHLRKTLEKALKKADDQSNALERFAASKFELKAPESSLKSEQHYQRITNALVENFEKDFEYILGARNRTRDYLVPLLEFYYFAYTAQMILQLNRFLDGDREKCIPLYFCLEWEKTSQNRQCFREGWNILQDAISRVFAHVIVLEILNQTEDETEPIDYIKLREFINCAPEEDHRIAEEIKKLTDYYRSIITDCSVMTELSRRQSQDGETVAEVKYLFDSVRLQFENTTQRNRPYNSYAKNFRDYCRKYLKSRGRSGMMLSISEEMLIFLTKISIKDQEKVRLNDIFTEFESRGVYLDDHSKSEVMRYYEKLNLIEKKSDSGDAQYVKRIL</sequence>
<dbReference type="Proteomes" id="UP000724149">
    <property type="component" value="Unassembled WGS sequence"/>
</dbReference>
<gene>
    <name evidence="1" type="primary">dptG</name>
    <name evidence="1" type="ORF">H9X81_08675</name>
</gene>
<name>A0ABS2GQC7_9FIRM</name>
<proteinExistence type="predicted"/>
<protein>
    <submittedName>
        <fullName evidence="1">DNA phosphorothioation-dependent restriction protein DptG</fullName>
    </submittedName>
</protein>
<dbReference type="InterPro" id="IPR017645">
    <property type="entry name" value="Dnd_assoc_1"/>
</dbReference>
<evidence type="ECO:0000313" key="2">
    <source>
        <dbReference type="Proteomes" id="UP000724149"/>
    </source>
</evidence>
<reference evidence="1 2" key="1">
    <citation type="journal article" date="2021" name="Sci. Rep.">
        <title>The distribution of antibiotic resistance genes in chicken gut microbiota commensals.</title>
        <authorList>
            <person name="Juricova H."/>
            <person name="Matiasovicova J."/>
            <person name="Kubasova T."/>
            <person name="Cejkova D."/>
            <person name="Rychlik I."/>
        </authorList>
    </citation>
    <scope>NUCLEOTIDE SEQUENCE [LARGE SCALE GENOMIC DNA]</scope>
    <source>
        <strain evidence="1 2">An564</strain>
    </source>
</reference>
<dbReference type="EMBL" id="JACSNR010000008">
    <property type="protein sequence ID" value="MBM6923759.1"/>
    <property type="molecule type" value="Genomic_DNA"/>
</dbReference>
<dbReference type="RefSeq" id="WP_204721317.1">
    <property type="nucleotide sequence ID" value="NZ_JACSNR010000008.1"/>
</dbReference>
<dbReference type="NCBIfam" id="TIGR03236">
    <property type="entry name" value="dnd_assoc_1"/>
    <property type="match status" value="1"/>
</dbReference>